<dbReference type="PANTHER" id="PTHR43708">
    <property type="entry name" value="CONSERVED EXPRESSED OXIDOREDUCTASE (EUROFUNG)"/>
    <property type="match status" value="1"/>
</dbReference>
<dbReference type="SUPFAM" id="SSF51735">
    <property type="entry name" value="NAD(P)-binding Rossmann-fold domains"/>
    <property type="match status" value="1"/>
</dbReference>
<accession>A0A9D1JLE4</accession>
<evidence type="ECO:0000313" key="4">
    <source>
        <dbReference type="Proteomes" id="UP000823935"/>
    </source>
</evidence>
<proteinExistence type="predicted"/>
<dbReference type="Proteomes" id="UP000823935">
    <property type="component" value="Unassembled WGS sequence"/>
</dbReference>
<evidence type="ECO:0000259" key="1">
    <source>
        <dbReference type="Pfam" id="PF01408"/>
    </source>
</evidence>
<dbReference type="AlphaFoldDB" id="A0A9D1JLE4"/>
<name>A0A9D1JLE4_9FIRM</name>
<reference evidence="3" key="2">
    <citation type="journal article" date="2021" name="PeerJ">
        <title>Extensive microbial diversity within the chicken gut microbiome revealed by metagenomics and culture.</title>
        <authorList>
            <person name="Gilroy R."/>
            <person name="Ravi A."/>
            <person name="Getino M."/>
            <person name="Pursley I."/>
            <person name="Horton D.L."/>
            <person name="Alikhan N.F."/>
            <person name="Baker D."/>
            <person name="Gharbi K."/>
            <person name="Hall N."/>
            <person name="Watson M."/>
            <person name="Adriaenssens E.M."/>
            <person name="Foster-Nyarko E."/>
            <person name="Jarju S."/>
            <person name="Secka A."/>
            <person name="Antonio M."/>
            <person name="Oren A."/>
            <person name="Chaudhuri R.R."/>
            <person name="La Ragione R."/>
            <person name="Hildebrand F."/>
            <person name="Pallen M.J."/>
        </authorList>
    </citation>
    <scope>NUCLEOTIDE SEQUENCE</scope>
    <source>
        <strain evidence="3">CHK190-19873</strain>
    </source>
</reference>
<dbReference type="InterPro" id="IPR000683">
    <property type="entry name" value="Gfo/Idh/MocA-like_OxRdtase_N"/>
</dbReference>
<dbReference type="GO" id="GO:0000166">
    <property type="term" value="F:nucleotide binding"/>
    <property type="evidence" value="ECO:0007669"/>
    <property type="project" value="InterPro"/>
</dbReference>
<evidence type="ECO:0000313" key="3">
    <source>
        <dbReference type="EMBL" id="HIS32688.1"/>
    </source>
</evidence>
<dbReference type="PANTHER" id="PTHR43708:SF8">
    <property type="entry name" value="OXIDOREDUCTASE"/>
    <property type="match status" value="1"/>
</dbReference>
<comment type="caution">
    <text evidence="3">The sequence shown here is derived from an EMBL/GenBank/DDBJ whole genome shotgun (WGS) entry which is preliminary data.</text>
</comment>
<dbReference type="Pfam" id="PF22725">
    <property type="entry name" value="GFO_IDH_MocA_C3"/>
    <property type="match status" value="1"/>
</dbReference>
<feature type="domain" description="Gfo/Idh/MocA-like oxidoreductase N-terminal" evidence="1">
    <location>
        <begin position="5"/>
        <end position="118"/>
    </location>
</feature>
<dbReference type="Gene3D" id="3.30.360.10">
    <property type="entry name" value="Dihydrodipicolinate Reductase, domain 2"/>
    <property type="match status" value="1"/>
</dbReference>
<protein>
    <submittedName>
        <fullName evidence="3">Gfo/Idh/MocA family oxidoreductase</fullName>
    </submittedName>
</protein>
<sequence length="375" mass="40870">MVPVKTAVVGCGGISDIYFQNMIGKYKNLDVISCCAKHLESAERQGKKYGINAQTYEEILQDPEIEMVVILTPADTHYELIKQGLSAGKHVFTEKPLAVDTMQGLELLKLADQKKCYLGAAPETFLGSAVQTAYKALEDGAIGKITSFHVVANRNLTMLASAVRSLRVPGGGIGYDYGVYYLTALIDLLGPAKEVFASVKNLSRVRKNVYPKSPEYGQDFIYDNESQVYAVLTLENGVTGTFALNGDSVIMDQGYFTIHGTKGILKLGDANLFGGEISVIPNDVEAFTKGSTSMVLKPVSPLMENCRGIGPAEMALAIRKGKPNYASKEMAYHVLDIVECMMESGKTKTIQTVKSTCRRPAFFNDWDQIVIEGKA</sequence>
<dbReference type="Gene3D" id="3.40.50.720">
    <property type="entry name" value="NAD(P)-binding Rossmann-like Domain"/>
    <property type="match status" value="1"/>
</dbReference>
<dbReference type="EMBL" id="DVIQ01000097">
    <property type="protein sequence ID" value="HIS32688.1"/>
    <property type="molecule type" value="Genomic_DNA"/>
</dbReference>
<evidence type="ECO:0000259" key="2">
    <source>
        <dbReference type="Pfam" id="PF22725"/>
    </source>
</evidence>
<organism evidence="3 4">
    <name type="scientific">Candidatus Limivivens intestinipullorum</name>
    <dbReference type="NCBI Taxonomy" id="2840858"/>
    <lineage>
        <taxon>Bacteria</taxon>
        <taxon>Bacillati</taxon>
        <taxon>Bacillota</taxon>
        <taxon>Clostridia</taxon>
        <taxon>Lachnospirales</taxon>
        <taxon>Lachnospiraceae</taxon>
        <taxon>Lachnospiraceae incertae sedis</taxon>
        <taxon>Candidatus Limivivens</taxon>
    </lineage>
</organism>
<dbReference type="SUPFAM" id="SSF55347">
    <property type="entry name" value="Glyceraldehyde-3-phosphate dehydrogenase-like, C-terminal domain"/>
    <property type="match status" value="1"/>
</dbReference>
<dbReference type="Pfam" id="PF01408">
    <property type="entry name" value="GFO_IDH_MocA"/>
    <property type="match status" value="1"/>
</dbReference>
<reference evidence="3" key="1">
    <citation type="submission" date="2020-10" db="EMBL/GenBank/DDBJ databases">
        <authorList>
            <person name="Gilroy R."/>
        </authorList>
    </citation>
    <scope>NUCLEOTIDE SEQUENCE</scope>
    <source>
        <strain evidence="3">CHK190-19873</strain>
    </source>
</reference>
<dbReference type="InterPro" id="IPR055170">
    <property type="entry name" value="GFO_IDH_MocA-like_dom"/>
</dbReference>
<dbReference type="InterPro" id="IPR051317">
    <property type="entry name" value="Gfo/Idh/MocA_oxidoreduct"/>
</dbReference>
<feature type="domain" description="GFO/IDH/MocA-like oxidoreductase" evidence="2">
    <location>
        <begin position="130"/>
        <end position="265"/>
    </location>
</feature>
<gene>
    <name evidence="3" type="ORF">IAB44_14270</name>
</gene>
<dbReference type="InterPro" id="IPR036291">
    <property type="entry name" value="NAD(P)-bd_dom_sf"/>
</dbReference>